<comment type="caution">
    <text evidence="2">The sequence shown here is derived from an EMBL/GenBank/DDBJ whole genome shotgun (WGS) entry which is preliminary data.</text>
</comment>
<organism evidence="2 3">
    <name type="scientific">Actinophytocola xanthii</name>
    <dbReference type="NCBI Taxonomy" id="1912961"/>
    <lineage>
        <taxon>Bacteria</taxon>
        <taxon>Bacillati</taxon>
        <taxon>Actinomycetota</taxon>
        <taxon>Actinomycetes</taxon>
        <taxon>Pseudonocardiales</taxon>
        <taxon>Pseudonocardiaceae</taxon>
    </lineage>
</organism>
<evidence type="ECO:0000313" key="2">
    <source>
        <dbReference type="EMBL" id="OLF17838.1"/>
    </source>
</evidence>
<dbReference type="EMBL" id="MSIE01000014">
    <property type="protein sequence ID" value="OLF17838.1"/>
    <property type="molecule type" value="Genomic_DNA"/>
</dbReference>
<feature type="region of interest" description="Disordered" evidence="1">
    <location>
        <begin position="110"/>
        <end position="166"/>
    </location>
</feature>
<sequence>MGLLLLVLAGCGSGIDGDQGAPGPSSEPNEQEAALEYSRCMRENGVPDFPDPEPGENGEARLSTPEGADKEAMDAANAECKRLLPNGGEPREMDPEDIVKQRAFARCMRENGLPDFPDPKPDGGIAVEGGPNLDPLSEEFKAAEQKCAKHLPDGGRGATTDHEDGE</sequence>
<feature type="compositionally biased region" description="Basic and acidic residues" evidence="1">
    <location>
        <begin position="138"/>
        <end position="166"/>
    </location>
</feature>
<gene>
    <name evidence="2" type="ORF">BU204_09565</name>
</gene>
<dbReference type="Proteomes" id="UP000185596">
    <property type="component" value="Unassembled WGS sequence"/>
</dbReference>
<dbReference type="STRING" id="1912961.BU204_09565"/>
<proteinExistence type="predicted"/>
<evidence type="ECO:0000256" key="1">
    <source>
        <dbReference type="SAM" id="MobiDB-lite"/>
    </source>
</evidence>
<accession>A0A1Q8CU01</accession>
<name>A0A1Q8CU01_9PSEU</name>
<keyword evidence="3" id="KW-1185">Reference proteome</keyword>
<feature type="region of interest" description="Disordered" evidence="1">
    <location>
        <begin position="13"/>
        <end position="74"/>
    </location>
</feature>
<reference evidence="2 3" key="1">
    <citation type="submission" date="2016-12" db="EMBL/GenBank/DDBJ databases">
        <title>The draft genome sequence of Actinophytocola sp. 11-183.</title>
        <authorList>
            <person name="Wang W."/>
            <person name="Yuan L."/>
        </authorList>
    </citation>
    <scope>NUCLEOTIDE SEQUENCE [LARGE SCALE GENOMIC DNA]</scope>
    <source>
        <strain evidence="2 3">11-183</strain>
    </source>
</reference>
<protein>
    <submittedName>
        <fullName evidence="2">Uncharacterized protein</fullName>
    </submittedName>
</protein>
<dbReference type="AlphaFoldDB" id="A0A1Q8CU01"/>
<evidence type="ECO:0000313" key="3">
    <source>
        <dbReference type="Proteomes" id="UP000185596"/>
    </source>
</evidence>